<gene>
    <name evidence="10" type="ORF">PF001_g29916</name>
    <name evidence="9" type="ORF">PF002_g30506</name>
    <name evidence="8" type="ORF">PF004_g29328</name>
    <name evidence="7" type="ORF">PF005_g30179</name>
    <name evidence="6" type="ORF">PF006_g29918</name>
    <name evidence="5" type="ORF">PF007_g29887</name>
    <name evidence="11" type="ORF">PF008_g29824</name>
    <name evidence="2" type="ORF">PF009_g30488</name>
    <name evidence="4" type="ORF">PF010_g29837</name>
    <name evidence="3" type="ORF">PF011_g29312</name>
</gene>
<dbReference type="Proteomes" id="UP000476176">
    <property type="component" value="Unassembled WGS sequence"/>
</dbReference>
<evidence type="ECO:0000313" key="15">
    <source>
        <dbReference type="Proteomes" id="UP000440367"/>
    </source>
</evidence>
<evidence type="ECO:0000313" key="5">
    <source>
        <dbReference type="EMBL" id="KAE9062499.1"/>
    </source>
</evidence>
<dbReference type="Proteomes" id="UP000488956">
    <property type="component" value="Unassembled WGS sequence"/>
</dbReference>
<dbReference type="Proteomes" id="UP000460718">
    <property type="component" value="Unassembled WGS sequence"/>
</dbReference>
<feature type="chain" id="PRO_5036163453" description="RxLR effector protein" evidence="1">
    <location>
        <begin position="25"/>
        <end position="60"/>
    </location>
</feature>
<evidence type="ECO:0000313" key="21">
    <source>
        <dbReference type="Proteomes" id="UP000488956"/>
    </source>
</evidence>
<evidence type="ECO:0008006" key="22">
    <source>
        <dbReference type="Google" id="ProtNLM"/>
    </source>
</evidence>
<evidence type="ECO:0000313" key="7">
    <source>
        <dbReference type="EMBL" id="KAE9164078.1"/>
    </source>
</evidence>
<evidence type="ECO:0000313" key="12">
    <source>
        <dbReference type="Proteomes" id="UP000429523"/>
    </source>
</evidence>
<sequence>MSVHLCFSWLVLRLAVSTSATASAKSNSVRSASRSAITPACVHSSEGRTVDCSPIHSFAR</sequence>
<dbReference type="EMBL" id="QXFZ01004924">
    <property type="protein sequence ID" value="KAE9062499.1"/>
    <property type="molecule type" value="Genomic_DNA"/>
</dbReference>
<comment type="caution">
    <text evidence="2">The sequence shown here is derived from an EMBL/GenBank/DDBJ whole genome shotgun (WGS) entry which is preliminary data.</text>
</comment>
<protein>
    <recommendedName>
        <fullName evidence="22">RxLR effector protein</fullName>
    </recommendedName>
</protein>
<dbReference type="EMBL" id="QXFY01005171">
    <property type="protein sequence ID" value="KAE9273479.1"/>
    <property type="molecule type" value="Genomic_DNA"/>
</dbReference>
<organism evidence="2 12">
    <name type="scientific">Phytophthora fragariae</name>
    <dbReference type="NCBI Taxonomy" id="53985"/>
    <lineage>
        <taxon>Eukaryota</taxon>
        <taxon>Sar</taxon>
        <taxon>Stramenopiles</taxon>
        <taxon>Oomycota</taxon>
        <taxon>Peronosporomycetes</taxon>
        <taxon>Peronosporales</taxon>
        <taxon>Peronosporaceae</taxon>
        <taxon>Phytophthora</taxon>
    </lineage>
</organism>
<name>A0A6A3DCS7_9STRA</name>
<feature type="signal peptide" evidence="1">
    <location>
        <begin position="1"/>
        <end position="24"/>
    </location>
</feature>
<evidence type="ECO:0000313" key="17">
    <source>
        <dbReference type="Proteomes" id="UP000441208"/>
    </source>
</evidence>
<evidence type="ECO:0000313" key="18">
    <source>
        <dbReference type="Proteomes" id="UP000460718"/>
    </source>
</evidence>
<evidence type="ECO:0000313" key="20">
    <source>
        <dbReference type="Proteomes" id="UP000486351"/>
    </source>
</evidence>
<evidence type="ECO:0000313" key="4">
    <source>
        <dbReference type="EMBL" id="KAE9061388.1"/>
    </source>
</evidence>
<proteinExistence type="predicted"/>
<dbReference type="Proteomes" id="UP000429523">
    <property type="component" value="Unassembled WGS sequence"/>
</dbReference>
<dbReference type="Proteomes" id="UP000486351">
    <property type="component" value="Unassembled WGS sequence"/>
</dbReference>
<dbReference type="OrthoDB" id="10346077at2759"/>
<dbReference type="EMBL" id="QXGB01005083">
    <property type="protein sequence ID" value="KAE9164078.1"/>
    <property type="molecule type" value="Genomic_DNA"/>
</dbReference>
<evidence type="ECO:0000313" key="10">
    <source>
        <dbReference type="EMBL" id="KAE9267829.1"/>
    </source>
</evidence>
<evidence type="ECO:0000313" key="19">
    <source>
        <dbReference type="Proteomes" id="UP000476176"/>
    </source>
</evidence>
<dbReference type="EMBL" id="QXGC01005260">
    <property type="protein sequence ID" value="KAE9165946.1"/>
    <property type="molecule type" value="Genomic_DNA"/>
</dbReference>
<evidence type="ECO:0000313" key="3">
    <source>
        <dbReference type="EMBL" id="KAE8962630.1"/>
    </source>
</evidence>
<dbReference type="Proteomes" id="UP000441208">
    <property type="component" value="Unassembled WGS sequence"/>
</dbReference>
<dbReference type="EMBL" id="QXFW01005255">
    <property type="protein sequence ID" value="KAE8962630.1"/>
    <property type="molecule type" value="Genomic_DNA"/>
</dbReference>
<dbReference type="Proteomes" id="UP000437068">
    <property type="component" value="Unassembled WGS sequence"/>
</dbReference>
<evidence type="ECO:0000313" key="2">
    <source>
        <dbReference type="EMBL" id="KAE8919199.1"/>
    </source>
</evidence>
<evidence type="ECO:0000313" key="14">
    <source>
        <dbReference type="Proteomes" id="UP000437068"/>
    </source>
</evidence>
<evidence type="ECO:0000313" key="13">
    <source>
        <dbReference type="Proteomes" id="UP000433483"/>
    </source>
</evidence>
<evidence type="ECO:0000313" key="6">
    <source>
        <dbReference type="EMBL" id="KAE9067806.1"/>
    </source>
</evidence>
<dbReference type="EMBL" id="QXGA01005306">
    <property type="protein sequence ID" value="KAE9067806.1"/>
    <property type="molecule type" value="Genomic_DNA"/>
</dbReference>
<dbReference type="EMBL" id="QXFX01005225">
    <property type="protein sequence ID" value="KAE9061388.1"/>
    <property type="molecule type" value="Genomic_DNA"/>
</dbReference>
<dbReference type="Proteomes" id="UP000440732">
    <property type="component" value="Unassembled WGS sequence"/>
</dbReference>
<evidence type="ECO:0000313" key="11">
    <source>
        <dbReference type="EMBL" id="KAE9273479.1"/>
    </source>
</evidence>
<evidence type="ECO:0000313" key="9">
    <source>
        <dbReference type="EMBL" id="KAE9168860.1"/>
    </source>
</evidence>
<evidence type="ECO:0000313" key="16">
    <source>
        <dbReference type="Proteomes" id="UP000440732"/>
    </source>
</evidence>
<dbReference type="AlphaFoldDB" id="A0A6A3DCS7"/>
<reference evidence="12 13" key="1">
    <citation type="submission" date="2018-08" db="EMBL/GenBank/DDBJ databases">
        <title>Genomic investigation of the strawberry pathogen Phytophthora fragariae indicates pathogenicity is determined by transcriptional variation in three key races.</title>
        <authorList>
            <person name="Adams T.M."/>
            <person name="Armitage A.D."/>
            <person name="Sobczyk M.K."/>
            <person name="Bates H.J."/>
            <person name="Dunwell J.M."/>
            <person name="Nellist C.F."/>
            <person name="Harrison R.J."/>
        </authorList>
    </citation>
    <scope>NUCLEOTIDE SEQUENCE [LARGE SCALE GENOMIC DNA]</scope>
    <source>
        <strain evidence="10 14">A4</strain>
        <strain evidence="9 15">BC-1</strain>
        <strain evidence="8 19">BC-23</strain>
        <strain evidence="7 13">NOV-27</strain>
        <strain evidence="6 16">NOV-5</strain>
        <strain evidence="5 17">NOV-71</strain>
        <strain evidence="11 20">NOV-77</strain>
        <strain evidence="2 12">NOV-9</strain>
        <strain evidence="4 21">ONT-3</strain>
        <strain evidence="3 18">SCRP245</strain>
    </source>
</reference>
<evidence type="ECO:0000313" key="8">
    <source>
        <dbReference type="EMBL" id="KAE9165946.1"/>
    </source>
</evidence>
<dbReference type="Proteomes" id="UP000433483">
    <property type="component" value="Unassembled WGS sequence"/>
</dbReference>
<dbReference type="EMBL" id="QXGE01005324">
    <property type="protein sequence ID" value="KAE9267829.1"/>
    <property type="molecule type" value="Genomic_DNA"/>
</dbReference>
<accession>A0A6A3DCS7</accession>
<dbReference type="Proteomes" id="UP000440367">
    <property type="component" value="Unassembled WGS sequence"/>
</dbReference>
<dbReference type="EMBL" id="QXGD01004781">
    <property type="protein sequence ID" value="KAE9168860.1"/>
    <property type="molecule type" value="Genomic_DNA"/>
</dbReference>
<evidence type="ECO:0000256" key="1">
    <source>
        <dbReference type="SAM" id="SignalP"/>
    </source>
</evidence>
<dbReference type="EMBL" id="QXGF01004889">
    <property type="protein sequence ID" value="KAE8919199.1"/>
    <property type="molecule type" value="Genomic_DNA"/>
</dbReference>
<keyword evidence="13" id="KW-1185">Reference proteome</keyword>
<keyword evidence="1" id="KW-0732">Signal</keyword>